<name>A0A7E5VRJ1_TRINI</name>
<keyword evidence="6 9" id="KW-1133">Transmembrane helix</keyword>
<evidence type="ECO:0000313" key="11">
    <source>
        <dbReference type="RefSeq" id="XP_026730766.1"/>
    </source>
</evidence>
<dbReference type="Pfam" id="PF00230">
    <property type="entry name" value="MIP"/>
    <property type="match status" value="1"/>
</dbReference>
<dbReference type="GeneID" id="113495958"/>
<dbReference type="InterPro" id="IPR034294">
    <property type="entry name" value="Aquaporin_transptr"/>
</dbReference>
<dbReference type="Proteomes" id="UP000322000">
    <property type="component" value="Chromosome 7"/>
</dbReference>
<dbReference type="AlphaFoldDB" id="A0A7E5VRJ1"/>
<evidence type="ECO:0000256" key="2">
    <source>
        <dbReference type="ARBA" id="ARBA00006175"/>
    </source>
</evidence>
<evidence type="ECO:0000256" key="5">
    <source>
        <dbReference type="ARBA" id="ARBA00022692"/>
    </source>
</evidence>
<evidence type="ECO:0000256" key="3">
    <source>
        <dbReference type="ARBA" id="ARBA00022448"/>
    </source>
</evidence>
<dbReference type="InParanoid" id="A0A7E5VRJ1"/>
<protein>
    <submittedName>
        <fullName evidence="11">Aquaporin-like</fullName>
    </submittedName>
</protein>
<accession>A0A7E5VRJ1</accession>
<evidence type="ECO:0000256" key="7">
    <source>
        <dbReference type="ARBA" id="ARBA00023136"/>
    </source>
</evidence>
<dbReference type="GO" id="GO:0015250">
    <property type="term" value="F:water channel activity"/>
    <property type="evidence" value="ECO:0007669"/>
    <property type="project" value="TreeGrafter"/>
</dbReference>
<feature type="transmembrane region" description="Helical" evidence="9">
    <location>
        <begin position="171"/>
        <end position="192"/>
    </location>
</feature>
<keyword evidence="7 9" id="KW-0472">Membrane</keyword>
<dbReference type="PRINTS" id="PR00783">
    <property type="entry name" value="MINTRINSICP"/>
</dbReference>
<evidence type="ECO:0000256" key="6">
    <source>
        <dbReference type="ARBA" id="ARBA00022989"/>
    </source>
</evidence>
<comment type="subcellular location">
    <subcellularLocation>
        <location evidence="1">Cell membrane</location>
        <topology evidence="1">Multi-pass membrane protein</topology>
    </subcellularLocation>
</comment>
<feature type="transmembrane region" description="Helical" evidence="9">
    <location>
        <begin position="212"/>
        <end position="232"/>
    </location>
</feature>
<sequence>MADGISYYLGFREMRDYKTVLKQLFSEFLGTFLYLAIVLSAGIARGSNNVTVVIALSNGFVVSSIIYVFGHVSGSHINPAVTVGALVCEHIKPLKAVFYVTMHAAGSVAGAAVAYVISADSIRGELGATTPYDNSSVHQIFLLEFLMTFLLVAVVLSVIDPHRGAKGLGSTPLAIGVCVAGCLCSGIPYTGSLNPVRTLGPAVMMGIWKFHWVYWAATMLGGFVAGLVYRFILKVKYRGYNLDEQ</sequence>
<proteinExistence type="inferred from homology"/>
<dbReference type="PANTHER" id="PTHR19139:SF199">
    <property type="entry name" value="MIP17260P"/>
    <property type="match status" value="1"/>
</dbReference>
<dbReference type="GO" id="GO:0005886">
    <property type="term" value="C:plasma membrane"/>
    <property type="evidence" value="ECO:0007669"/>
    <property type="project" value="UniProtKB-SubCell"/>
</dbReference>
<evidence type="ECO:0000313" key="10">
    <source>
        <dbReference type="Proteomes" id="UP000322000"/>
    </source>
</evidence>
<feature type="transmembrane region" description="Helical" evidence="9">
    <location>
        <begin position="96"/>
        <end position="117"/>
    </location>
</feature>
<reference evidence="11" key="1">
    <citation type="submission" date="2025-08" db="UniProtKB">
        <authorList>
            <consortium name="RefSeq"/>
        </authorList>
    </citation>
    <scope>IDENTIFICATION</scope>
</reference>
<dbReference type="InterPro" id="IPR022357">
    <property type="entry name" value="MIP_CS"/>
</dbReference>
<dbReference type="SUPFAM" id="SSF81338">
    <property type="entry name" value="Aquaporin-like"/>
    <property type="match status" value="1"/>
</dbReference>
<keyword evidence="5 8" id="KW-0812">Transmembrane</keyword>
<feature type="transmembrane region" description="Helical" evidence="9">
    <location>
        <begin position="24"/>
        <end position="44"/>
    </location>
</feature>
<keyword evidence="10" id="KW-1185">Reference proteome</keyword>
<feature type="transmembrane region" description="Helical" evidence="9">
    <location>
        <begin position="50"/>
        <end position="69"/>
    </location>
</feature>
<feature type="transmembrane region" description="Helical" evidence="9">
    <location>
        <begin position="137"/>
        <end position="159"/>
    </location>
</feature>
<dbReference type="Gene3D" id="1.20.1080.10">
    <property type="entry name" value="Glycerol uptake facilitator protein"/>
    <property type="match status" value="1"/>
</dbReference>
<dbReference type="RefSeq" id="XP_026730766.1">
    <property type="nucleotide sequence ID" value="XM_026874965.1"/>
</dbReference>
<dbReference type="KEGG" id="tnl:113495958"/>
<evidence type="ECO:0000256" key="8">
    <source>
        <dbReference type="RuleBase" id="RU000477"/>
    </source>
</evidence>
<gene>
    <name evidence="11" type="primary">LOC113495958</name>
</gene>
<dbReference type="PANTHER" id="PTHR19139">
    <property type="entry name" value="AQUAPORIN TRANSPORTER"/>
    <property type="match status" value="1"/>
</dbReference>
<dbReference type="PROSITE" id="PS00221">
    <property type="entry name" value="MIP"/>
    <property type="match status" value="1"/>
</dbReference>
<evidence type="ECO:0000256" key="1">
    <source>
        <dbReference type="ARBA" id="ARBA00004651"/>
    </source>
</evidence>
<evidence type="ECO:0000256" key="4">
    <source>
        <dbReference type="ARBA" id="ARBA00022475"/>
    </source>
</evidence>
<dbReference type="OrthoDB" id="3222at2759"/>
<organism evidence="10 11">
    <name type="scientific">Trichoplusia ni</name>
    <name type="common">Cabbage looper</name>
    <dbReference type="NCBI Taxonomy" id="7111"/>
    <lineage>
        <taxon>Eukaryota</taxon>
        <taxon>Metazoa</taxon>
        <taxon>Ecdysozoa</taxon>
        <taxon>Arthropoda</taxon>
        <taxon>Hexapoda</taxon>
        <taxon>Insecta</taxon>
        <taxon>Pterygota</taxon>
        <taxon>Neoptera</taxon>
        <taxon>Endopterygota</taxon>
        <taxon>Lepidoptera</taxon>
        <taxon>Glossata</taxon>
        <taxon>Ditrysia</taxon>
        <taxon>Noctuoidea</taxon>
        <taxon>Noctuidae</taxon>
        <taxon>Plusiinae</taxon>
        <taxon>Trichoplusia</taxon>
    </lineage>
</organism>
<evidence type="ECO:0000256" key="9">
    <source>
        <dbReference type="SAM" id="Phobius"/>
    </source>
</evidence>
<keyword evidence="4" id="KW-1003">Cell membrane</keyword>
<dbReference type="InterPro" id="IPR023271">
    <property type="entry name" value="Aquaporin-like"/>
</dbReference>
<keyword evidence="3 8" id="KW-0813">Transport</keyword>
<comment type="similarity">
    <text evidence="2 8">Belongs to the MIP/aquaporin (TC 1.A.8) family.</text>
</comment>
<dbReference type="InterPro" id="IPR000425">
    <property type="entry name" value="MIP"/>
</dbReference>